<accession>A0A9N9GUF3</accession>
<evidence type="ECO:0000313" key="2">
    <source>
        <dbReference type="Proteomes" id="UP000789706"/>
    </source>
</evidence>
<dbReference type="EMBL" id="CAJVPK010003444">
    <property type="protein sequence ID" value="CAG8627290.1"/>
    <property type="molecule type" value="Genomic_DNA"/>
</dbReference>
<gene>
    <name evidence="1" type="ORF">DEBURN_LOCUS10618</name>
</gene>
<organism evidence="1 2">
    <name type="scientific">Diversispora eburnea</name>
    <dbReference type="NCBI Taxonomy" id="1213867"/>
    <lineage>
        <taxon>Eukaryota</taxon>
        <taxon>Fungi</taxon>
        <taxon>Fungi incertae sedis</taxon>
        <taxon>Mucoromycota</taxon>
        <taxon>Glomeromycotina</taxon>
        <taxon>Glomeromycetes</taxon>
        <taxon>Diversisporales</taxon>
        <taxon>Diversisporaceae</taxon>
        <taxon>Diversispora</taxon>
    </lineage>
</organism>
<protein>
    <submittedName>
        <fullName evidence="1">4941_t:CDS:1</fullName>
    </submittedName>
</protein>
<reference evidence="1" key="1">
    <citation type="submission" date="2021-06" db="EMBL/GenBank/DDBJ databases">
        <authorList>
            <person name="Kallberg Y."/>
            <person name="Tangrot J."/>
            <person name="Rosling A."/>
        </authorList>
    </citation>
    <scope>NUCLEOTIDE SEQUENCE</scope>
    <source>
        <strain evidence="1">AZ414A</strain>
    </source>
</reference>
<comment type="caution">
    <text evidence="1">The sequence shown here is derived from an EMBL/GenBank/DDBJ whole genome shotgun (WGS) entry which is preliminary data.</text>
</comment>
<sequence>MLPNDYINTLEQTLFIAVPQITAFENANVGDFNDAVKYNILKSKIREHISNLNKDKIYQQSSYNSKIIEASVISQSPDIQKMIDETTKRSPSNLKTKEDYGKYYLTKFLNDLDINDLDSNYFEKPFQRSHLQKKKWILPVNKLSSEELNTQCLATSNQSKTYNELFSKLSPVMRKMYLRSEIGTLNK</sequence>
<dbReference type="Proteomes" id="UP000789706">
    <property type="component" value="Unassembled WGS sequence"/>
</dbReference>
<proteinExistence type="predicted"/>
<dbReference type="AlphaFoldDB" id="A0A9N9GUF3"/>
<feature type="non-terminal residue" evidence="1">
    <location>
        <position position="187"/>
    </location>
</feature>
<evidence type="ECO:0000313" key="1">
    <source>
        <dbReference type="EMBL" id="CAG8627290.1"/>
    </source>
</evidence>
<name>A0A9N9GUF3_9GLOM</name>
<keyword evidence="2" id="KW-1185">Reference proteome</keyword>